<dbReference type="OrthoDB" id="418661at2759"/>
<evidence type="ECO:0000313" key="1">
    <source>
        <dbReference type="EMBL" id="GMI05772.1"/>
    </source>
</evidence>
<evidence type="ECO:0000313" key="2">
    <source>
        <dbReference type="Proteomes" id="UP001165082"/>
    </source>
</evidence>
<comment type="caution">
    <text evidence="1">The sequence shown here is derived from an EMBL/GenBank/DDBJ whole genome shotgun (WGS) entry which is preliminary data.</text>
</comment>
<accession>A0A9W7CCE5</accession>
<protein>
    <submittedName>
        <fullName evidence="1">Uncharacterized protein</fullName>
    </submittedName>
</protein>
<dbReference type="AlphaFoldDB" id="A0A9W7CCE5"/>
<dbReference type="EMBL" id="BRXZ01000127">
    <property type="protein sequence ID" value="GMI05772.1"/>
    <property type="molecule type" value="Genomic_DNA"/>
</dbReference>
<dbReference type="Proteomes" id="UP001165082">
    <property type="component" value="Unassembled WGS sequence"/>
</dbReference>
<name>A0A9W7CCE5_9STRA</name>
<organism evidence="1 2">
    <name type="scientific">Triparma retinervis</name>
    <dbReference type="NCBI Taxonomy" id="2557542"/>
    <lineage>
        <taxon>Eukaryota</taxon>
        <taxon>Sar</taxon>
        <taxon>Stramenopiles</taxon>
        <taxon>Ochrophyta</taxon>
        <taxon>Bolidophyceae</taxon>
        <taxon>Parmales</taxon>
        <taxon>Triparmaceae</taxon>
        <taxon>Triparma</taxon>
    </lineage>
</organism>
<proteinExistence type="predicted"/>
<sequence length="106" mass="11664">MSATLEEFTERWTSDTSAWLGSTFSRLRTGGRAALLVGDNMGIDAFDVIVKAAEVVNEGAEGWRIEVLASAKVVEGDGRRPWGKHKRNFRTEHCTLLEKREGGAAK</sequence>
<gene>
    <name evidence="1" type="ORF">TrRE_jg10103</name>
</gene>
<reference evidence="1" key="1">
    <citation type="submission" date="2022-07" db="EMBL/GenBank/DDBJ databases">
        <title>Genome analysis of Parmales, a sister group of diatoms, reveals the evolutionary specialization of diatoms from phago-mixotrophs to photoautotrophs.</title>
        <authorList>
            <person name="Ban H."/>
            <person name="Sato S."/>
            <person name="Yoshikawa S."/>
            <person name="Kazumasa Y."/>
            <person name="Nakamura Y."/>
            <person name="Ichinomiya M."/>
            <person name="Saitoh K."/>
            <person name="Sato N."/>
            <person name="Blanc-Mathieu R."/>
            <person name="Endo H."/>
            <person name="Kuwata A."/>
            <person name="Ogata H."/>
        </authorList>
    </citation>
    <scope>NUCLEOTIDE SEQUENCE</scope>
</reference>
<keyword evidence="2" id="KW-1185">Reference proteome</keyword>